<proteinExistence type="predicted"/>
<evidence type="ECO:0000313" key="2">
    <source>
        <dbReference type="EMBL" id="TKC06717.1"/>
    </source>
</evidence>
<protein>
    <submittedName>
        <fullName evidence="2">NAD(P)/FAD-dependent oxidoreductase</fullName>
    </submittedName>
</protein>
<dbReference type="InterPro" id="IPR002938">
    <property type="entry name" value="FAD-bd"/>
</dbReference>
<reference evidence="2 3" key="1">
    <citation type="submission" date="2019-04" db="EMBL/GenBank/DDBJ databases">
        <title>Pedobacter sp. RP-3-22 sp. nov., isolated from Arctic soil.</title>
        <authorList>
            <person name="Dahal R.H."/>
            <person name="Kim D.-U."/>
        </authorList>
    </citation>
    <scope>NUCLEOTIDE SEQUENCE [LARGE SCALE GENOMIC DNA]</scope>
    <source>
        <strain evidence="2 3">RP-3-22</strain>
    </source>
</reference>
<feature type="domain" description="FAD-binding" evidence="1">
    <location>
        <begin position="5"/>
        <end position="306"/>
    </location>
</feature>
<gene>
    <name evidence="2" type="ORF">FA048_16075</name>
</gene>
<dbReference type="InterPro" id="IPR036188">
    <property type="entry name" value="FAD/NAD-bd_sf"/>
</dbReference>
<dbReference type="GO" id="GO:0071949">
    <property type="term" value="F:FAD binding"/>
    <property type="evidence" value="ECO:0007669"/>
    <property type="project" value="InterPro"/>
</dbReference>
<dbReference type="InterPro" id="IPR050407">
    <property type="entry name" value="Geranylgeranyl_reductase"/>
</dbReference>
<sequence length="374" mass="42170">MKLDANVLIIGGGLAGLTCAIHLGKLGHKVLLIEKNQYPHHKVCGEYISNEVMHYLKWLELDIELLKPTHITKFQLTTINGKSINAQLPLGGFGISRYAFDEFLFQKAKQNGCTIINDTVVDVKYKADFFDVSTLTQHYTAKIVLGAYGKRATLDHKLNRSFINHKSNWLAIKAHYKGQFPSDLVALHNFKGGYCGISKVENDTLNICYLVSYETFKKHKDITTHRENILFQNIHLKEILVNSTIQFEAPLTISQIAFENKEQVKNHVIMIGDTAGLIHPLCGNGMSMAIHSAKIAATLLLSYLNNEITTRAALEQQYIRVWKKTFSNRLFFGRLLASILKNEKLGDLLMKGLIKFPSLLPIIIKKTHGKPLTN</sequence>
<dbReference type="SUPFAM" id="SSF51905">
    <property type="entry name" value="FAD/NAD(P)-binding domain"/>
    <property type="match status" value="1"/>
</dbReference>
<name>A0A4U1CIL6_9SPHI</name>
<dbReference type="Proteomes" id="UP000309488">
    <property type="component" value="Unassembled WGS sequence"/>
</dbReference>
<dbReference type="PANTHER" id="PTHR42685:SF22">
    <property type="entry name" value="CONDITIONED MEDIUM FACTOR RECEPTOR 1"/>
    <property type="match status" value="1"/>
</dbReference>
<dbReference type="EMBL" id="SWBR01000004">
    <property type="protein sequence ID" value="TKC06717.1"/>
    <property type="molecule type" value="Genomic_DNA"/>
</dbReference>
<dbReference type="Gene3D" id="3.50.50.60">
    <property type="entry name" value="FAD/NAD(P)-binding domain"/>
    <property type="match status" value="1"/>
</dbReference>
<keyword evidence="3" id="KW-1185">Reference proteome</keyword>
<evidence type="ECO:0000259" key="1">
    <source>
        <dbReference type="Pfam" id="PF01494"/>
    </source>
</evidence>
<dbReference type="AlphaFoldDB" id="A0A4U1CIL6"/>
<organism evidence="2 3">
    <name type="scientific">Pedobacter polaris</name>
    <dbReference type="NCBI Taxonomy" id="2571273"/>
    <lineage>
        <taxon>Bacteria</taxon>
        <taxon>Pseudomonadati</taxon>
        <taxon>Bacteroidota</taxon>
        <taxon>Sphingobacteriia</taxon>
        <taxon>Sphingobacteriales</taxon>
        <taxon>Sphingobacteriaceae</taxon>
        <taxon>Pedobacter</taxon>
    </lineage>
</organism>
<dbReference type="PRINTS" id="PR00420">
    <property type="entry name" value="RNGMNOXGNASE"/>
</dbReference>
<evidence type="ECO:0000313" key="3">
    <source>
        <dbReference type="Proteomes" id="UP000309488"/>
    </source>
</evidence>
<dbReference type="PANTHER" id="PTHR42685">
    <property type="entry name" value="GERANYLGERANYL DIPHOSPHATE REDUCTASE"/>
    <property type="match status" value="1"/>
</dbReference>
<dbReference type="RefSeq" id="WP_136842982.1">
    <property type="nucleotide sequence ID" value="NZ_SWBR01000004.1"/>
</dbReference>
<dbReference type="OrthoDB" id="1142316at2"/>
<comment type="caution">
    <text evidence="2">The sequence shown here is derived from an EMBL/GenBank/DDBJ whole genome shotgun (WGS) entry which is preliminary data.</text>
</comment>
<accession>A0A4U1CIL6</accession>
<dbReference type="Pfam" id="PF01494">
    <property type="entry name" value="FAD_binding_3"/>
    <property type="match status" value="1"/>
</dbReference>